<sequence>MAGMGYALLDDSLVVRAGVGSTLWKTLSPLMYEGSSSVFRRVTKKSPRPKRTNGASVDVPTFGAPMRTPGLEHGTLVNAAPLKVLGARGDPNPTSAYRIEYITGDSQGRAITATGGVLFSHQPWPHGPRPVIAMAPSTQGVAQHCDPSHTCAIGLNVFYSKPYDVIAAYELPVILWFLAQGIDVVFIDYPRDPLAGIQYYCDSIAAAKALFDAVLAAQHLGLSSGAPLGLWGFSQGGGATGWAAQLTDYAPSLHPRAAVVGAPPVSLFDVLDKVDGGLLTGVIAYAIAGLMISTPELYDEIMPTLNAHGLHEVTANVSTCAGGSLITSGYEHTHSWTYSGQSLSDVLDDLPYVTAEFEKQRLGRIAPTIPVLLWGSRNDDVIPVEPIRTLRNQWSDLGADLTWHESRAPLVPGRTGLNHFGPYFRNLEKYSGWLIDQLS</sequence>
<keyword evidence="3" id="KW-1185">Reference proteome</keyword>
<dbReference type="OrthoDB" id="9798122at2"/>
<dbReference type="Gene3D" id="3.40.50.1820">
    <property type="entry name" value="alpha/beta hydrolase"/>
    <property type="match status" value="1"/>
</dbReference>
<reference evidence="2 3" key="1">
    <citation type="submission" date="2014-08" db="EMBL/GenBank/DDBJ databases">
        <title>Complete genome sequence of Corynebacterium deserti GIMN1.010 (=DSM 45689), isolated from desert sand in western China.</title>
        <authorList>
            <person name="Ruckert C."/>
            <person name="Albersmeier A."/>
            <person name="Kalinowski J."/>
        </authorList>
    </citation>
    <scope>NUCLEOTIDE SEQUENCE [LARGE SCALE GENOMIC DNA]</scope>
    <source>
        <strain evidence="2 3">GIMN1.010</strain>
    </source>
</reference>
<accession>A0A0M4CXX2</accession>
<dbReference type="Pfam" id="PF03583">
    <property type="entry name" value="LIP"/>
    <property type="match status" value="1"/>
</dbReference>
<evidence type="ECO:0000256" key="1">
    <source>
        <dbReference type="SAM" id="MobiDB-lite"/>
    </source>
</evidence>
<gene>
    <name evidence="2" type="ORF">CDES_07160</name>
</gene>
<dbReference type="PANTHER" id="PTHR34853:SF1">
    <property type="entry name" value="LIPASE 5"/>
    <property type="match status" value="1"/>
</dbReference>
<dbReference type="InterPro" id="IPR005152">
    <property type="entry name" value="Lipase_secreted"/>
</dbReference>
<dbReference type="KEGG" id="cdx:CDES_07160"/>
<evidence type="ECO:0000313" key="3">
    <source>
        <dbReference type="Proteomes" id="UP000068067"/>
    </source>
</evidence>
<dbReference type="STRING" id="931089.CDES_07160"/>
<dbReference type="PATRIC" id="fig|931089.4.peg.1448"/>
<evidence type="ECO:0008006" key="4">
    <source>
        <dbReference type="Google" id="ProtNLM"/>
    </source>
</evidence>
<dbReference type="SUPFAM" id="SSF53474">
    <property type="entry name" value="alpha/beta-Hydrolases"/>
    <property type="match status" value="1"/>
</dbReference>
<evidence type="ECO:0000313" key="2">
    <source>
        <dbReference type="EMBL" id="ALC05845.1"/>
    </source>
</evidence>
<dbReference type="Gene3D" id="1.10.260.130">
    <property type="match status" value="1"/>
</dbReference>
<dbReference type="InterPro" id="IPR029058">
    <property type="entry name" value="AB_hydrolase_fold"/>
</dbReference>
<feature type="region of interest" description="Disordered" evidence="1">
    <location>
        <begin position="42"/>
        <end position="64"/>
    </location>
</feature>
<feature type="compositionally biased region" description="Basic residues" evidence="1">
    <location>
        <begin position="42"/>
        <end position="51"/>
    </location>
</feature>
<organism evidence="2 3">
    <name type="scientific">Corynebacterium deserti GIMN1.010</name>
    <dbReference type="NCBI Taxonomy" id="931089"/>
    <lineage>
        <taxon>Bacteria</taxon>
        <taxon>Bacillati</taxon>
        <taxon>Actinomycetota</taxon>
        <taxon>Actinomycetes</taxon>
        <taxon>Mycobacteriales</taxon>
        <taxon>Corynebacteriaceae</taxon>
        <taxon>Corynebacterium</taxon>
    </lineage>
</organism>
<dbReference type="GO" id="GO:0016042">
    <property type="term" value="P:lipid catabolic process"/>
    <property type="evidence" value="ECO:0007669"/>
    <property type="project" value="InterPro"/>
</dbReference>
<dbReference type="PANTHER" id="PTHR34853">
    <property type="match status" value="1"/>
</dbReference>
<dbReference type="AlphaFoldDB" id="A0A0M4CXX2"/>
<dbReference type="EMBL" id="CP009220">
    <property type="protein sequence ID" value="ALC05845.1"/>
    <property type="molecule type" value="Genomic_DNA"/>
</dbReference>
<dbReference type="GO" id="GO:0004806">
    <property type="term" value="F:triacylglycerol lipase activity"/>
    <property type="evidence" value="ECO:0007669"/>
    <property type="project" value="InterPro"/>
</dbReference>
<proteinExistence type="predicted"/>
<name>A0A0M4CXX2_9CORY</name>
<protein>
    <recommendedName>
        <fullName evidence="4">Triacylglycerol lipase</fullName>
    </recommendedName>
</protein>
<dbReference type="Proteomes" id="UP000068067">
    <property type="component" value="Chromosome"/>
</dbReference>